<evidence type="ECO:0000256" key="7">
    <source>
        <dbReference type="SAM" id="Phobius"/>
    </source>
</evidence>
<evidence type="ECO:0000259" key="8">
    <source>
        <dbReference type="Pfam" id="PF13515"/>
    </source>
</evidence>
<keyword evidence="2" id="KW-1003">Cell membrane</keyword>
<dbReference type="PANTHER" id="PTHR30509:SF9">
    <property type="entry name" value="MULTIDRUG RESISTANCE PROTEIN MDTO"/>
    <property type="match status" value="1"/>
</dbReference>
<comment type="similarity">
    <text evidence="6">Belongs to the YccS/YhfK family.</text>
</comment>
<gene>
    <name evidence="9" type="ordered locus">BATR1942_14735</name>
</gene>
<dbReference type="PANTHER" id="PTHR30509">
    <property type="entry name" value="P-HYDROXYBENZOIC ACID EFFLUX PUMP SUBUNIT-RELATED"/>
    <property type="match status" value="1"/>
</dbReference>
<name>A0ABM5M1F5_BACA1</name>
<evidence type="ECO:0000313" key="9">
    <source>
        <dbReference type="EMBL" id="ADP33869.1"/>
    </source>
</evidence>
<feature type="transmembrane region" description="Helical" evidence="7">
    <location>
        <begin position="405"/>
        <end position="421"/>
    </location>
</feature>
<feature type="transmembrane region" description="Helical" evidence="7">
    <location>
        <begin position="482"/>
        <end position="500"/>
    </location>
</feature>
<accession>A0ABM5M1F5</accession>
<evidence type="ECO:0000256" key="1">
    <source>
        <dbReference type="ARBA" id="ARBA00004651"/>
    </source>
</evidence>
<protein>
    <submittedName>
        <fullName evidence="9">Integral inner membrane protein</fullName>
    </submittedName>
</protein>
<comment type="subcellular location">
    <subcellularLocation>
        <location evidence="1">Cell membrane</location>
        <topology evidence="1">Multi-pass membrane protein</topology>
    </subcellularLocation>
</comment>
<feature type="transmembrane region" description="Helical" evidence="7">
    <location>
        <begin position="352"/>
        <end position="373"/>
    </location>
</feature>
<feature type="transmembrane region" description="Helical" evidence="7">
    <location>
        <begin position="113"/>
        <end position="133"/>
    </location>
</feature>
<evidence type="ECO:0000256" key="3">
    <source>
        <dbReference type="ARBA" id="ARBA00022692"/>
    </source>
</evidence>
<keyword evidence="3 7" id="KW-0812">Transmembrane</keyword>
<proteinExistence type="inferred from homology"/>
<dbReference type="Pfam" id="PF13515">
    <property type="entry name" value="FUSC_2"/>
    <property type="match status" value="1"/>
</dbReference>
<dbReference type="RefSeq" id="WP_003326916.1">
    <property type="nucleotide sequence ID" value="NC_014639.1"/>
</dbReference>
<feature type="transmembrane region" description="Helical" evidence="7">
    <location>
        <begin position="52"/>
        <end position="77"/>
    </location>
</feature>
<evidence type="ECO:0000256" key="4">
    <source>
        <dbReference type="ARBA" id="ARBA00022989"/>
    </source>
</evidence>
<dbReference type="Proteomes" id="UP000006867">
    <property type="component" value="Chromosome"/>
</dbReference>
<dbReference type="InterPro" id="IPR049453">
    <property type="entry name" value="Memb_transporter_dom"/>
</dbReference>
<organism evidence="9 10">
    <name type="scientific">Bacillus atrophaeus (strain 1942)</name>
    <dbReference type="NCBI Taxonomy" id="720555"/>
    <lineage>
        <taxon>Bacteria</taxon>
        <taxon>Bacillati</taxon>
        <taxon>Bacillota</taxon>
        <taxon>Bacilli</taxon>
        <taxon>Bacillales</taxon>
        <taxon>Bacillaceae</taxon>
        <taxon>Bacillus</taxon>
    </lineage>
</organism>
<keyword evidence="5 7" id="KW-0472">Membrane</keyword>
<evidence type="ECO:0000313" key="10">
    <source>
        <dbReference type="Proteomes" id="UP000006867"/>
    </source>
</evidence>
<evidence type="ECO:0000256" key="5">
    <source>
        <dbReference type="ARBA" id="ARBA00023136"/>
    </source>
</evidence>
<feature type="transmembrane region" description="Helical" evidence="7">
    <location>
        <begin position="162"/>
        <end position="182"/>
    </location>
</feature>
<evidence type="ECO:0000256" key="6">
    <source>
        <dbReference type="ARBA" id="ARBA00043993"/>
    </source>
</evidence>
<dbReference type="EMBL" id="CP002207">
    <property type="protein sequence ID" value="ADP33869.1"/>
    <property type="molecule type" value="Genomic_DNA"/>
</dbReference>
<evidence type="ECO:0000256" key="2">
    <source>
        <dbReference type="ARBA" id="ARBA00022475"/>
    </source>
</evidence>
<keyword evidence="10" id="KW-1185">Reference proteome</keyword>
<feature type="transmembrane region" description="Helical" evidence="7">
    <location>
        <begin position="89"/>
        <end position="107"/>
    </location>
</feature>
<keyword evidence="4 7" id="KW-1133">Transmembrane helix</keyword>
<reference evidence="9 10" key="1">
    <citation type="journal article" date="2011" name="Front. Microbiol.">
        <title>Genomic signatures of strain selection and enhancement in Bacillus atrophaeus var. globigii, a historical biowarfare simulant.</title>
        <authorList>
            <person name="Gibbons H.S."/>
            <person name="Broomall S.M."/>
            <person name="McNew L.A."/>
            <person name="Daligault H."/>
            <person name="Chapman C."/>
            <person name="Bruce D."/>
            <person name="Karavis M."/>
            <person name="Krepps M."/>
            <person name="McGregor P.A."/>
            <person name="Hong C."/>
            <person name="Park K.H."/>
            <person name="Akmal A."/>
            <person name="Feldman A."/>
            <person name="Lin J.S."/>
            <person name="Chang W.E."/>
            <person name="Higgs B.W."/>
            <person name="Demirev P."/>
            <person name="Lindquist J."/>
            <person name="Liem A."/>
            <person name="Fochler E."/>
            <person name="Read T.D."/>
            <person name="Tapia R."/>
            <person name="Johnson S."/>
            <person name="Bishop-Lilly K.A."/>
            <person name="Detter C."/>
            <person name="Han C."/>
            <person name="Sozhamannan S."/>
            <person name="Rosenzweig C.N."/>
            <person name="Skowronski E.W."/>
        </authorList>
    </citation>
    <scope>NUCLEOTIDE SEQUENCE [LARGE SCALE GENOMIC DNA]</scope>
    <source>
        <strain evidence="9 10">1942</strain>
    </source>
</reference>
<feature type="transmembrane region" description="Helical" evidence="7">
    <location>
        <begin position="379"/>
        <end position="398"/>
    </location>
</feature>
<feature type="domain" description="Integral membrane bound transporter" evidence="8">
    <location>
        <begin position="366"/>
        <end position="491"/>
    </location>
</feature>
<sequence length="646" mass="71108">MNKYSEKDNETKQRVAPAQPVPSGIKDVFRINANPLPWKRAIGSGIASGFPIFIGALLGHVDYGLAASIGGFAYLYTGGEPYIKRAVKLLLVTIGLAISFGLGTLLAGTFWSMAIVLGLIGAAAVFTFGAFGIQGPAPMFFVLAFLVSSGLPVDPSEAPLRAGLAFLGGLFAWIIAMLGWLFDRHGPETAVLQKTYRQLAACLSAVGTPNFHSAQHQTVLMLRTARLTVLGRGNKRKYSRHTERLIRLLQKAEDMFMAIIHFSAEAPKADTEEMVTAIRNVADLLGYSKVAAEIKLQPLKHETEAHEKLYGEINAVLLAASEQLDDPLSAEPSRVQSAGFFLRNAFDWHSPVLIRALKYGIVLAAAALFANALGFHRSYWIPLSSAAVMLGTTVVFTMHRAIQRSIGTVLGIMLASVILFLKPEGMYIALCVTVLQFLLEMFIVRNYVLAVPFLTANALIITESMHADIAVSYFITARLTDVVLGSVIGFLGAMLLWRRFSSNRLQELLSDVIQQEGRYLQKLLSFEEAGQEADGHKLRVSLVKLRDLFDTSLGEYPKTNIDNLWPAVAGAQHLGYFLISASNHRRHKPVSKEELNRLKELFDSMAQAALKREKPIDTEVPRVESYPRISEELSAMYQGLRTAYEH</sequence>